<dbReference type="EMBL" id="CP000927">
    <property type="protein sequence ID" value="ABZ72627.1"/>
    <property type="molecule type" value="Genomic_DNA"/>
</dbReference>
<dbReference type="AlphaFoldDB" id="B0T646"/>
<gene>
    <name evidence="2" type="ordered locus">Caul_3500</name>
</gene>
<sequence>MTITTNEMLADLGGRIVDLIQENLTPPQFITALSGLATNWDGGTLSAVGLGRQLSDSIEARNRWVDQASAYFQGTATGGPNSDGKYPFTTRTGATVSMECPAKLAAMVTGPSESAQAYAASALAARDVILGKVAEAAASATAAAGSATASAGSATAAAASATTAGTAKTASETARDVTQGYRDTTLTAKTATETARDLTLTYRDGALTAKDAAVTAKTASESARDAAIAAASSVDTTAINNNLALKFDKGGGTLTGDLYLTASGSQSPGFHLKANGMGTDAKISRAYSQGGLFTLDFVNDAYTAAQPFLTVGRSGTTPQAINLFGTSLSFNSTAITTATTLASGLATKQNTLGFTPVQQGTGVGQTTNVIKLGWSNEGKLKATIDATDQGAIVFESALTWTNLSGKPSSFASDWSTLTSKPSTFAPSAHTHVIADTTGLQAALDAKLATTGFTYTALPGKPSLYPTDTANVSGLTAALALKADASALTSGLAAKAPIASPQFTGTANITGAAATTRLFGAQTAGVLRWMWGAAADTESGSNAGSNWALYSYADNGAFIGTPISVTRASGAVTFAGAATFNSTVSIGGATPWTSANFTPSTKLDTSAFTWANLSSKPTTFAPSAHTHATSEITGLDTALAGKAALSGATFTGAVAMNSTLAVSGNVRAISTGGTGQFTAVSGNTMAGFYQDSTNFYLLKSATSNTTFDGHRPIVVSLSTGSVTIDGTGAGGTQVGGTLGVTGTLNCAGEIYTPGWIRLTGNQGMYWNAWGGGWTMTDSTWMRSYGDKSILTGGNIQCAMWTVTSDERLKTDIKPLTNGSEIIYGTNVYSFIKGGQRMWGVLAQEAQANPLTEVLVNEGGQLLPDGSGNALTVDSMGYVYALIDTVKEQNARIAALEARLA</sequence>
<dbReference type="STRING" id="366602.Caul_3500"/>
<dbReference type="Pfam" id="PF13884">
    <property type="entry name" value="Peptidase_S74"/>
    <property type="match status" value="1"/>
</dbReference>
<name>B0T646_CAUSK</name>
<dbReference type="eggNOG" id="COG3064">
    <property type="taxonomic scope" value="Bacteria"/>
</dbReference>
<proteinExistence type="predicted"/>
<evidence type="ECO:0000313" key="2">
    <source>
        <dbReference type="EMBL" id="ABZ72627.1"/>
    </source>
</evidence>
<dbReference type="InterPro" id="IPR030392">
    <property type="entry name" value="S74_ICA"/>
</dbReference>
<dbReference type="KEGG" id="cak:Caul_3500"/>
<organism evidence="2">
    <name type="scientific">Caulobacter sp. (strain K31)</name>
    <dbReference type="NCBI Taxonomy" id="366602"/>
    <lineage>
        <taxon>Bacteria</taxon>
        <taxon>Pseudomonadati</taxon>
        <taxon>Pseudomonadota</taxon>
        <taxon>Alphaproteobacteria</taxon>
        <taxon>Caulobacterales</taxon>
        <taxon>Caulobacteraceae</taxon>
        <taxon>Caulobacter</taxon>
    </lineage>
</organism>
<dbReference type="OrthoDB" id="6174642at2"/>
<evidence type="ECO:0000259" key="1">
    <source>
        <dbReference type="PROSITE" id="PS51688"/>
    </source>
</evidence>
<dbReference type="HOGENOM" id="CLU_322033_0_0_5"/>
<reference evidence="2" key="1">
    <citation type="submission" date="2008-01" db="EMBL/GenBank/DDBJ databases">
        <title>Complete sequence of chromosome of Caulobacter sp. K31.</title>
        <authorList>
            <consortium name="US DOE Joint Genome Institute"/>
            <person name="Copeland A."/>
            <person name="Lucas S."/>
            <person name="Lapidus A."/>
            <person name="Barry K."/>
            <person name="Glavina del Rio T."/>
            <person name="Dalin E."/>
            <person name="Tice H."/>
            <person name="Pitluck S."/>
            <person name="Bruce D."/>
            <person name="Goodwin L."/>
            <person name="Thompson L.S."/>
            <person name="Brettin T."/>
            <person name="Detter J.C."/>
            <person name="Han C."/>
            <person name="Schmutz J."/>
            <person name="Larimer F."/>
            <person name="Land M."/>
            <person name="Hauser L."/>
            <person name="Kyrpides N."/>
            <person name="Kim E."/>
            <person name="Stephens C."/>
            <person name="Richardson P."/>
        </authorList>
    </citation>
    <scope>NUCLEOTIDE SEQUENCE [LARGE SCALE GENOMIC DNA]</scope>
    <source>
        <strain evidence="2">K31</strain>
    </source>
</reference>
<feature type="domain" description="Peptidase S74" evidence="1">
    <location>
        <begin position="803"/>
        <end position="898"/>
    </location>
</feature>
<protein>
    <recommendedName>
        <fullName evidence="1">Peptidase S74 domain-containing protein</fullName>
    </recommendedName>
</protein>
<accession>B0T646</accession>
<dbReference type="PROSITE" id="PS51688">
    <property type="entry name" value="ICA"/>
    <property type="match status" value="1"/>
</dbReference>